<feature type="transmembrane region" description="Helical" evidence="6">
    <location>
        <begin position="348"/>
        <end position="372"/>
    </location>
</feature>
<sequence>MCSSLEKVGALPPRITMQSTALLNRDAAQNMECEIIHIDRRDWNLRLSSILVIFLGSALGALAPIWLARSSKLRIPQLCFFVAKYFGTGVIMATAFMHLLSPASESLRNECLRGILGKYDWAMAICLITIMVMFLIEILISCFNFGFGSPHGHGHSHEHPVPSAMTDSAPLRSINSRRLQELGMAPPPSNSLAEGSSPTMTSERTDAPGWGGKHHIPVLPNEISYPPGGEDHLGHQRDHIEGDEHPSYATQMAAIFILEFGVIFHSIFIGLALAVADNFVVLYIVLVFHQTFEGLALGSRLGTATWPSGRGRFTPYCLGMLYAVSTPLAIVVGLVTNQSVSMKASTSLIVNGVFDATSGGILMYTGLVELLAHEFMFNPEMRKAGLGMQLFAFTCVSFGVALMAVLAKWA</sequence>
<comment type="subcellular location">
    <subcellularLocation>
        <location evidence="1">Membrane</location>
        <topology evidence="1">Multi-pass membrane protein</topology>
    </subcellularLocation>
</comment>
<feature type="transmembrane region" description="Helical" evidence="6">
    <location>
        <begin position="253"/>
        <end position="274"/>
    </location>
</feature>
<evidence type="ECO:0000256" key="4">
    <source>
        <dbReference type="ARBA" id="ARBA00023136"/>
    </source>
</evidence>
<keyword evidence="8" id="KW-1185">Reference proteome</keyword>
<comment type="caution">
    <text evidence="7">The sequence shown here is derived from an EMBL/GenBank/DDBJ whole genome shotgun (WGS) entry which is preliminary data.</text>
</comment>
<dbReference type="EMBL" id="MU864937">
    <property type="protein sequence ID" value="KAK4465696.1"/>
    <property type="molecule type" value="Genomic_DNA"/>
</dbReference>
<evidence type="ECO:0000313" key="7">
    <source>
        <dbReference type="EMBL" id="KAK4465696.1"/>
    </source>
</evidence>
<feature type="transmembrane region" description="Helical" evidence="6">
    <location>
        <begin position="313"/>
        <end position="336"/>
    </location>
</feature>
<dbReference type="Pfam" id="PF02535">
    <property type="entry name" value="Zip"/>
    <property type="match status" value="1"/>
</dbReference>
<dbReference type="AlphaFoldDB" id="A0AAV9I3K3"/>
<evidence type="ECO:0000256" key="1">
    <source>
        <dbReference type="ARBA" id="ARBA00004141"/>
    </source>
</evidence>
<dbReference type="GO" id="GO:0071578">
    <property type="term" value="P:zinc ion import across plasma membrane"/>
    <property type="evidence" value="ECO:0007669"/>
    <property type="project" value="TreeGrafter"/>
</dbReference>
<evidence type="ECO:0000256" key="3">
    <source>
        <dbReference type="ARBA" id="ARBA00022989"/>
    </source>
</evidence>
<feature type="compositionally biased region" description="Polar residues" evidence="5">
    <location>
        <begin position="190"/>
        <end position="202"/>
    </location>
</feature>
<name>A0AAV9I3K3_9PEZI</name>
<feature type="transmembrane region" description="Helical" evidence="6">
    <location>
        <begin position="384"/>
        <end position="407"/>
    </location>
</feature>
<gene>
    <name evidence="7" type="ORF">QBC42DRAFT_260716</name>
</gene>
<organism evidence="7 8">
    <name type="scientific">Cladorrhinum samala</name>
    <dbReference type="NCBI Taxonomy" id="585594"/>
    <lineage>
        <taxon>Eukaryota</taxon>
        <taxon>Fungi</taxon>
        <taxon>Dikarya</taxon>
        <taxon>Ascomycota</taxon>
        <taxon>Pezizomycotina</taxon>
        <taxon>Sordariomycetes</taxon>
        <taxon>Sordariomycetidae</taxon>
        <taxon>Sordariales</taxon>
        <taxon>Podosporaceae</taxon>
        <taxon>Cladorrhinum</taxon>
    </lineage>
</organism>
<reference evidence="7" key="2">
    <citation type="submission" date="2023-06" db="EMBL/GenBank/DDBJ databases">
        <authorList>
            <consortium name="Lawrence Berkeley National Laboratory"/>
            <person name="Mondo S.J."/>
            <person name="Hensen N."/>
            <person name="Bonometti L."/>
            <person name="Westerberg I."/>
            <person name="Brannstrom I.O."/>
            <person name="Guillou S."/>
            <person name="Cros-Aarteil S."/>
            <person name="Calhoun S."/>
            <person name="Haridas S."/>
            <person name="Kuo A."/>
            <person name="Pangilinan J."/>
            <person name="Riley R."/>
            <person name="Labutti K."/>
            <person name="Andreopoulos B."/>
            <person name="Lipzen A."/>
            <person name="Chen C."/>
            <person name="Yanf M."/>
            <person name="Daum C."/>
            <person name="Ng V."/>
            <person name="Clum A."/>
            <person name="Steindorff A."/>
            <person name="Ohm R."/>
            <person name="Martin F."/>
            <person name="Silar P."/>
            <person name="Natvig D."/>
            <person name="Lalanne C."/>
            <person name="Gautier V."/>
            <person name="Ament-Velasquez S.L."/>
            <person name="Kruys A."/>
            <person name="Hutchinson M.I."/>
            <person name="Powell A.J."/>
            <person name="Barry K."/>
            <person name="Miller A.N."/>
            <person name="Grigoriev I.V."/>
            <person name="Debuchy R."/>
            <person name="Gladieux P."/>
            <person name="Thoren M.H."/>
            <person name="Johannesson H."/>
        </authorList>
    </citation>
    <scope>NUCLEOTIDE SEQUENCE</scope>
    <source>
        <strain evidence="7">PSN324</strain>
    </source>
</reference>
<dbReference type="PANTHER" id="PTHR11040:SF69">
    <property type="entry name" value="ZINC-REGULATED TRANSPORTER 2"/>
    <property type="match status" value="1"/>
</dbReference>
<evidence type="ECO:0000256" key="5">
    <source>
        <dbReference type="SAM" id="MobiDB-lite"/>
    </source>
</evidence>
<keyword evidence="2 6" id="KW-0812">Transmembrane</keyword>
<evidence type="ECO:0000256" key="6">
    <source>
        <dbReference type="SAM" id="Phobius"/>
    </source>
</evidence>
<feature type="transmembrane region" description="Helical" evidence="6">
    <location>
        <begin position="47"/>
        <end position="67"/>
    </location>
</feature>
<feature type="region of interest" description="Disordered" evidence="5">
    <location>
        <begin position="184"/>
        <end position="207"/>
    </location>
</feature>
<keyword evidence="3 6" id="KW-1133">Transmembrane helix</keyword>
<dbReference type="GO" id="GO:0005886">
    <property type="term" value="C:plasma membrane"/>
    <property type="evidence" value="ECO:0007669"/>
    <property type="project" value="TreeGrafter"/>
</dbReference>
<accession>A0AAV9I3K3</accession>
<evidence type="ECO:0000256" key="2">
    <source>
        <dbReference type="ARBA" id="ARBA00022692"/>
    </source>
</evidence>
<proteinExistence type="predicted"/>
<feature type="transmembrane region" description="Helical" evidence="6">
    <location>
        <begin position="121"/>
        <end position="147"/>
    </location>
</feature>
<feature type="transmembrane region" description="Helical" evidence="6">
    <location>
        <begin position="79"/>
        <end position="101"/>
    </location>
</feature>
<dbReference type="InterPro" id="IPR003689">
    <property type="entry name" value="ZIP"/>
</dbReference>
<evidence type="ECO:0000313" key="8">
    <source>
        <dbReference type="Proteomes" id="UP001321749"/>
    </source>
</evidence>
<reference evidence="7" key="1">
    <citation type="journal article" date="2023" name="Mol. Phylogenet. Evol.">
        <title>Genome-scale phylogeny and comparative genomics of the fungal order Sordariales.</title>
        <authorList>
            <person name="Hensen N."/>
            <person name="Bonometti L."/>
            <person name="Westerberg I."/>
            <person name="Brannstrom I.O."/>
            <person name="Guillou S."/>
            <person name="Cros-Aarteil S."/>
            <person name="Calhoun S."/>
            <person name="Haridas S."/>
            <person name="Kuo A."/>
            <person name="Mondo S."/>
            <person name="Pangilinan J."/>
            <person name="Riley R."/>
            <person name="LaButti K."/>
            <person name="Andreopoulos B."/>
            <person name="Lipzen A."/>
            <person name="Chen C."/>
            <person name="Yan M."/>
            <person name="Daum C."/>
            <person name="Ng V."/>
            <person name="Clum A."/>
            <person name="Steindorff A."/>
            <person name="Ohm R.A."/>
            <person name="Martin F."/>
            <person name="Silar P."/>
            <person name="Natvig D.O."/>
            <person name="Lalanne C."/>
            <person name="Gautier V."/>
            <person name="Ament-Velasquez S.L."/>
            <person name="Kruys A."/>
            <person name="Hutchinson M.I."/>
            <person name="Powell A.J."/>
            <person name="Barry K."/>
            <person name="Miller A.N."/>
            <person name="Grigoriev I.V."/>
            <person name="Debuchy R."/>
            <person name="Gladieux P."/>
            <person name="Hiltunen Thoren M."/>
            <person name="Johannesson H."/>
        </authorList>
    </citation>
    <scope>NUCLEOTIDE SEQUENCE</scope>
    <source>
        <strain evidence="7">PSN324</strain>
    </source>
</reference>
<dbReference type="PANTHER" id="PTHR11040">
    <property type="entry name" value="ZINC/IRON TRANSPORTER"/>
    <property type="match status" value="1"/>
</dbReference>
<protein>
    <submittedName>
        <fullName evidence="7">Transporter</fullName>
    </submittedName>
</protein>
<keyword evidence="4 6" id="KW-0472">Membrane</keyword>
<dbReference type="Proteomes" id="UP001321749">
    <property type="component" value="Unassembled WGS sequence"/>
</dbReference>
<feature type="transmembrane region" description="Helical" evidence="6">
    <location>
        <begin position="280"/>
        <end position="301"/>
    </location>
</feature>
<dbReference type="GO" id="GO:0000007">
    <property type="term" value="F:low-affinity zinc ion transmembrane transporter activity"/>
    <property type="evidence" value="ECO:0007669"/>
    <property type="project" value="TreeGrafter"/>
</dbReference>